<evidence type="ECO:0000259" key="3">
    <source>
        <dbReference type="Pfam" id="PF13962"/>
    </source>
</evidence>
<gene>
    <name evidence="4" type="ORF">BAE44_0001560</name>
</gene>
<dbReference type="AlphaFoldDB" id="A0A1E5WJ58"/>
<dbReference type="EMBL" id="LWDX02005621">
    <property type="protein sequence ID" value="OEL37421.1"/>
    <property type="molecule type" value="Genomic_DNA"/>
</dbReference>
<organism evidence="4 5">
    <name type="scientific">Dichanthelium oligosanthes</name>
    <dbReference type="NCBI Taxonomy" id="888268"/>
    <lineage>
        <taxon>Eukaryota</taxon>
        <taxon>Viridiplantae</taxon>
        <taxon>Streptophyta</taxon>
        <taxon>Embryophyta</taxon>
        <taxon>Tracheophyta</taxon>
        <taxon>Spermatophyta</taxon>
        <taxon>Magnoliopsida</taxon>
        <taxon>Liliopsida</taxon>
        <taxon>Poales</taxon>
        <taxon>Poaceae</taxon>
        <taxon>PACMAD clade</taxon>
        <taxon>Panicoideae</taxon>
        <taxon>Panicodae</taxon>
        <taxon>Paniceae</taxon>
        <taxon>Dichantheliinae</taxon>
        <taxon>Dichanthelium</taxon>
    </lineage>
</organism>
<keyword evidence="2" id="KW-0472">Membrane</keyword>
<feature type="transmembrane region" description="Helical" evidence="2">
    <location>
        <begin position="443"/>
        <end position="461"/>
    </location>
</feature>
<dbReference type="PANTHER" id="PTHR24177">
    <property type="entry name" value="CASKIN"/>
    <property type="match status" value="1"/>
</dbReference>
<feature type="domain" description="PGG" evidence="3">
    <location>
        <begin position="20"/>
        <end position="126"/>
    </location>
</feature>
<feature type="transmembrane region" description="Helical" evidence="2">
    <location>
        <begin position="74"/>
        <end position="95"/>
    </location>
</feature>
<evidence type="ECO:0000256" key="1">
    <source>
        <dbReference type="SAM" id="MobiDB-lite"/>
    </source>
</evidence>
<feature type="transmembrane region" description="Helical" evidence="2">
    <location>
        <begin position="183"/>
        <end position="200"/>
    </location>
</feature>
<proteinExistence type="predicted"/>
<feature type="transmembrane region" description="Helical" evidence="2">
    <location>
        <begin position="540"/>
        <end position="564"/>
    </location>
</feature>
<accession>A0A1E5WJ58</accession>
<dbReference type="GO" id="GO:0016020">
    <property type="term" value="C:membrane"/>
    <property type="evidence" value="ECO:0007669"/>
    <property type="project" value="TreeGrafter"/>
</dbReference>
<feature type="transmembrane region" description="Helical" evidence="2">
    <location>
        <begin position="294"/>
        <end position="314"/>
    </location>
</feature>
<feature type="transmembrane region" description="Helical" evidence="2">
    <location>
        <begin position="134"/>
        <end position="155"/>
    </location>
</feature>
<feature type="region of interest" description="Disordered" evidence="1">
    <location>
        <begin position="675"/>
        <end position="699"/>
    </location>
</feature>
<feature type="transmembrane region" description="Helical" evidence="2">
    <location>
        <begin position="233"/>
        <end position="253"/>
    </location>
</feature>
<evidence type="ECO:0000313" key="5">
    <source>
        <dbReference type="Proteomes" id="UP000095767"/>
    </source>
</evidence>
<feature type="domain" description="PGG" evidence="3">
    <location>
        <begin position="534"/>
        <end position="645"/>
    </location>
</feature>
<feature type="transmembrane region" description="Helical" evidence="2">
    <location>
        <begin position="104"/>
        <end position="122"/>
    </location>
</feature>
<name>A0A1E5WJ58_9POAL</name>
<comment type="caution">
    <text evidence="4">The sequence shown here is derived from an EMBL/GenBank/DDBJ whole genome shotgun (WGS) entry which is preliminary data.</text>
</comment>
<feature type="transmembrane region" description="Helical" evidence="2">
    <location>
        <begin position="265"/>
        <end position="282"/>
    </location>
</feature>
<dbReference type="OrthoDB" id="685065at2759"/>
<feature type="non-terminal residue" evidence="4">
    <location>
        <position position="699"/>
    </location>
</feature>
<reference evidence="4 5" key="1">
    <citation type="submission" date="2016-09" db="EMBL/GenBank/DDBJ databases">
        <title>The draft genome of Dichanthelium oligosanthes: A C3 panicoid grass species.</title>
        <authorList>
            <person name="Studer A.J."/>
            <person name="Schnable J.C."/>
            <person name="Brutnell T.P."/>
        </authorList>
    </citation>
    <scope>NUCLEOTIDE SEQUENCE [LARGE SCALE GENOMIC DNA]</scope>
    <source>
        <strain evidence="5">cv. Kellogg 1175</strain>
        <tissue evidence="4">Leaf</tissue>
    </source>
</reference>
<dbReference type="STRING" id="888268.A0A1E5WJ58"/>
<keyword evidence="5" id="KW-1185">Reference proteome</keyword>
<sequence>MSAPSNAAMVELPVDSSEYKLRKQLLLLATLVLSVTYVAGLEPPGGVWKEDYGAGDVRAGGSILRSTHRPRYLAFYYCNSTALVASLVVIFLLLLKKPTRVQLAVLRLVMVLDLLGLMGAYLAGSCQERPATVYAASLVLALSAYVGVHILQALYHSQVQQATEEAEENPPFGVFKAKERRKVVLLLATFAVAVTYVAGLNPPGGFWDSAAAAHGYRPGESLMEAHHKGHYRMFFYCNTTAFVASLYIIVVLLDKNLSARNAQSIALYVFVLGALLGLVAAYTAGSCRDTDCSVYVVSLFGAVLTFVFLVMGMVMMASKCFPANNCVNGGEQSGQTSSGQGNTVLITLCVSCKCASVNGGEQSGQTSSGQGNTVRIARADTTDTVDQAAKKVKSLVLLLANLAATITYQAGLDPPGGFLPDDRDGHSAGDAILLWKQPARYKAFFYCNSIAFVASVVAIVMVQNVKLVKSHTLLAVMVLDMFALIGAYAAGSCRDLMTSVIVVALAAAVLLYVVVQVPFFMLRSPGTSGTLLPEKKHKHLLLLAILVATITYQVGLTPPGGFWINEDQRLRHHAGYAVLLDSYPRRFKAFFYCNTASFMASIALILVLVNPNLHRRLAIRCYPLYACQVAGLFGLMGAYAAGSARSLRTSVFVIVGAVIALITLNITLFDSFKPDEPQEQHGPRDEVETKYRDEVYAKR</sequence>
<evidence type="ECO:0000256" key="2">
    <source>
        <dbReference type="SAM" id="Phobius"/>
    </source>
</evidence>
<dbReference type="Pfam" id="PF13962">
    <property type="entry name" value="PGG"/>
    <property type="match status" value="4"/>
</dbReference>
<feature type="transmembrane region" description="Helical" evidence="2">
    <location>
        <begin position="647"/>
        <end position="669"/>
    </location>
</feature>
<dbReference type="PANTHER" id="PTHR24177:SF223">
    <property type="entry name" value="OS06G0293500 PROTEIN"/>
    <property type="match status" value="1"/>
</dbReference>
<feature type="transmembrane region" description="Helical" evidence="2">
    <location>
        <begin position="473"/>
        <end position="490"/>
    </location>
</feature>
<feature type="domain" description="PGG" evidence="3">
    <location>
        <begin position="389"/>
        <end position="494"/>
    </location>
</feature>
<feature type="transmembrane region" description="Helical" evidence="2">
    <location>
        <begin position="621"/>
        <end position="641"/>
    </location>
</feature>
<keyword evidence="2" id="KW-0812">Transmembrane</keyword>
<keyword evidence="2" id="KW-1133">Transmembrane helix</keyword>
<feature type="transmembrane region" description="Helical" evidence="2">
    <location>
        <begin position="496"/>
        <end position="519"/>
    </location>
</feature>
<dbReference type="InterPro" id="IPR026961">
    <property type="entry name" value="PGG_dom"/>
</dbReference>
<dbReference type="Proteomes" id="UP000095767">
    <property type="component" value="Unassembled WGS sequence"/>
</dbReference>
<evidence type="ECO:0000313" key="4">
    <source>
        <dbReference type="EMBL" id="OEL37421.1"/>
    </source>
</evidence>
<feature type="domain" description="PGG" evidence="3">
    <location>
        <begin position="177"/>
        <end position="288"/>
    </location>
</feature>
<protein>
    <recommendedName>
        <fullName evidence="3">PGG domain-containing protein</fullName>
    </recommendedName>
</protein>
<feature type="transmembrane region" description="Helical" evidence="2">
    <location>
        <begin position="589"/>
        <end position="609"/>
    </location>
</feature>